<dbReference type="GeneID" id="116192854"/>
<comment type="similarity">
    <text evidence="3">Belongs to the PMEI family.</text>
</comment>
<dbReference type="PANTHER" id="PTHR36710">
    <property type="entry name" value="PECTINESTERASE INHIBITOR-LIKE"/>
    <property type="match status" value="1"/>
</dbReference>
<dbReference type="Gene3D" id="1.20.140.40">
    <property type="entry name" value="Invertase/pectin methylesterase inhibitor family protein"/>
    <property type="match status" value="1"/>
</dbReference>
<dbReference type="CDD" id="cd15796">
    <property type="entry name" value="CIF_like"/>
    <property type="match status" value="1"/>
</dbReference>
<evidence type="ECO:0000256" key="3">
    <source>
        <dbReference type="ARBA" id="ARBA00038471"/>
    </source>
</evidence>
<dbReference type="OrthoDB" id="764172at2759"/>
<dbReference type="PANTHER" id="PTHR36710:SF18">
    <property type="entry name" value="PECTINESTERASE INHIBITOR 5-RELATED"/>
    <property type="match status" value="1"/>
</dbReference>
<dbReference type="InterPro" id="IPR006501">
    <property type="entry name" value="Pectinesterase_inhib_dom"/>
</dbReference>
<organism evidence="4 5">
    <name type="scientific">Punica granatum</name>
    <name type="common">Pomegranate</name>
    <dbReference type="NCBI Taxonomy" id="22663"/>
    <lineage>
        <taxon>Eukaryota</taxon>
        <taxon>Viridiplantae</taxon>
        <taxon>Streptophyta</taxon>
        <taxon>Embryophyta</taxon>
        <taxon>Tracheophyta</taxon>
        <taxon>Spermatophyta</taxon>
        <taxon>Magnoliopsida</taxon>
        <taxon>eudicotyledons</taxon>
        <taxon>Gunneridae</taxon>
        <taxon>Pentapetalae</taxon>
        <taxon>rosids</taxon>
        <taxon>malvids</taxon>
        <taxon>Myrtales</taxon>
        <taxon>Lythraceae</taxon>
        <taxon>Punica</taxon>
    </lineage>
</organism>
<dbReference type="NCBIfam" id="TIGR01614">
    <property type="entry name" value="PME_inhib"/>
    <property type="match status" value="1"/>
</dbReference>
<keyword evidence="2" id="KW-1015">Disulfide bond</keyword>
<keyword evidence="1" id="KW-0732">Signal</keyword>
<dbReference type="InterPro" id="IPR035513">
    <property type="entry name" value="Invertase/methylesterase_inhib"/>
</dbReference>
<dbReference type="InterPro" id="IPR034087">
    <property type="entry name" value="C/VIF1"/>
</dbReference>
<dbReference type="EMBL" id="PGOL01000308">
    <property type="protein sequence ID" value="PKI72829.1"/>
    <property type="molecule type" value="Genomic_DNA"/>
</dbReference>
<dbReference type="Proteomes" id="UP000233551">
    <property type="component" value="Unassembled WGS sequence"/>
</dbReference>
<accession>A0A2I0KWK5</accession>
<evidence type="ECO:0000313" key="4">
    <source>
        <dbReference type="EMBL" id="PKI72829.1"/>
    </source>
</evidence>
<proteinExistence type="inferred from homology"/>
<dbReference type="InterPro" id="IPR052421">
    <property type="entry name" value="PCW_Enzyme_Inhibitor"/>
</dbReference>
<evidence type="ECO:0000256" key="1">
    <source>
        <dbReference type="ARBA" id="ARBA00022729"/>
    </source>
</evidence>
<dbReference type="SMART" id="SM00856">
    <property type="entry name" value="PMEI"/>
    <property type="match status" value="1"/>
</dbReference>
<name>A0A2I0KWK5_PUNGR</name>
<keyword evidence="5" id="KW-1185">Reference proteome</keyword>
<sequence length="178" mass="19244">MRLLILLLLLLLLPLLFLLPFSDGEDLIEQTCKLTPFPELCLSAFHSSPGSSSTDPHDLPGIMANSVLQNVNQTLDKIQQLLNRSPADPETEHFLAFCAELYIPVVKYNLPQAIDALSKGGLGFAAYEINDAVNAARDCEKKLSVASGSLLQVSDGNKLVTNLGAVALAIIKLLLNDF</sequence>
<dbReference type="GO" id="GO:0004857">
    <property type="term" value="F:enzyme inhibitor activity"/>
    <property type="evidence" value="ECO:0007669"/>
    <property type="project" value="InterPro"/>
</dbReference>
<dbReference type="AlphaFoldDB" id="A0A2I0KWK5"/>
<dbReference type="SUPFAM" id="SSF101148">
    <property type="entry name" value="Plant invertase/pectin methylesterase inhibitor"/>
    <property type="match status" value="1"/>
</dbReference>
<protein>
    <submittedName>
        <fullName evidence="4">Uncharacterized protein</fullName>
    </submittedName>
</protein>
<evidence type="ECO:0000256" key="2">
    <source>
        <dbReference type="ARBA" id="ARBA00023157"/>
    </source>
</evidence>
<reference evidence="4 5" key="1">
    <citation type="submission" date="2017-11" db="EMBL/GenBank/DDBJ databases">
        <title>De-novo sequencing of pomegranate (Punica granatum L.) genome.</title>
        <authorList>
            <person name="Akparov Z."/>
            <person name="Amiraslanov A."/>
            <person name="Hajiyeva S."/>
            <person name="Abbasov M."/>
            <person name="Kaur K."/>
            <person name="Hamwieh A."/>
            <person name="Solovyev V."/>
            <person name="Salamov A."/>
            <person name="Braich B."/>
            <person name="Kosarev P."/>
            <person name="Mahmoud A."/>
            <person name="Hajiyev E."/>
            <person name="Babayeva S."/>
            <person name="Izzatullayeva V."/>
            <person name="Mammadov A."/>
            <person name="Mammadov A."/>
            <person name="Sharifova S."/>
            <person name="Ojaghi J."/>
            <person name="Eynullazada K."/>
            <person name="Bayramov B."/>
            <person name="Abdulazimova A."/>
            <person name="Shahmuradov I."/>
        </authorList>
    </citation>
    <scope>NUCLEOTIDE SEQUENCE [LARGE SCALE GENOMIC DNA]</scope>
    <source>
        <strain evidence="5">cv. AG2017</strain>
        <tissue evidence="4">Leaf</tissue>
    </source>
</reference>
<gene>
    <name evidence="4" type="ORF">CRG98_006809</name>
</gene>
<evidence type="ECO:0000313" key="5">
    <source>
        <dbReference type="Proteomes" id="UP000233551"/>
    </source>
</evidence>
<dbReference type="FunFam" id="1.20.140.40:FF:000009">
    <property type="entry name" value="Invertase/pectin methylesterase inhibitor family protein"/>
    <property type="match status" value="1"/>
</dbReference>
<comment type="caution">
    <text evidence="4">The sequence shown here is derived from an EMBL/GenBank/DDBJ whole genome shotgun (WGS) entry which is preliminary data.</text>
</comment>
<dbReference type="Pfam" id="PF04043">
    <property type="entry name" value="PMEI"/>
    <property type="match status" value="1"/>
</dbReference>